<evidence type="ECO:0000256" key="1">
    <source>
        <dbReference type="SAM" id="MobiDB-lite"/>
    </source>
</evidence>
<protein>
    <submittedName>
        <fullName evidence="2">Uncharacterized protein</fullName>
    </submittedName>
</protein>
<dbReference type="Proteomes" id="UP000326757">
    <property type="component" value="Unassembled WGS sequence"/>
</dbReference>
<reference evidence="2 3" key="1">
    <citation type="submission" date="2019-06" db="EMBL/GenBank/DDBJ databases">
        <title>Genome Sequence of the Brown Rot Fungal Pathogen Monilinia laxa.</title>
        <authorList>
            <person name="De Miccolis Angelini R.M."/>
            <person name="Landi L."/>
            <person name="Abate D."/>
            <person name="Pollastro S."/>
            <person name="Romanazzi G."/>
            <person name="Faretra F."/>
        </authorList>
    </citation>
    <scope>NUCLEOTIDE SEQUENCE [LARGE SCALE GENOMIC DNA]</scope>
    <source>
        <strain evidence="2 3">Mlax316</strain>
    </source>
</reference>
<comment type="caution">
    <text evidence="2">The sequence shown here is derived from an EMBL/GenBank/DDBJ whole genome shotgun (WGS) entry which is preliminary data.</text>
</comment>
<evidence type="ECO:0000313" key="3">
    <source>
        <dbReference type="Proteomes" id="UP000326757"/>
    </source>
</evidence>
<keyword evidence="3" id="KW-1185">Reference proteome</keyword>
<feature type="region of interest" description="Disordered" evidence="1">
    <location>
        <begin position="127"/>
        <end position="157"/>
    </location>
</feature>
<sequence length="460" mass="51253">MASNTFQTTDSANDQGVYDHHADVFPLPHTSTSTTFVQDPILNSSFDHGLKNIDHDLQESDNLIDPDLMETSTSHPSPPPAFNDSYSLDMDPPLDLKSNLASCEQRYARVNQRQPFSQFLVSKATHQHHHRHHAEASTSARAGKTNGRTKANKPSPKVTFVDPMHPHAHLAYTAVFCCQIPVCTHNADKAYKHSLIDFIKHYSKPTVAAPLYDVKKSIVPQADNPDQRAPMLILTDARIYKVEKLGENSIVRLFVCDITHENKYWELFRGGAVDQLGWIDLMINKAVGAGKSSTWKCKNHGDIWQVSILDKLFEHPNDASPTSNMSTPTLGTGYDSGYTSSSVRAEVSPKKGHSVTSDTFSVIGEEQSTDQDLDQGDDQLTEDPLNNDAINEENWLAEMHAQALVDLELGDIPKQMMMDDTDELADSSGLEWADDLLDEVNLFINEHESDNVFAYDFDSV</sequence>
<accession>A0A5N6JVL3</accession>
<dbReference type="OrthoDB" id="3525484at2759"/>
<organism evidence="2 3">
    <name type="scientific">Monilinia laxa</name>
    <name type="common">Brown rot fungus</name>
    <name type="synonym">Sclerotinia laxa</name>
    <dbReference type="NCBI Taxonomy" id="61186"/>
    <lineage>
        <taxon>Eukaryota</taxon>
        <taxon>Fungi</taxon>
        <taxon>Dikarya</taxon>
        <taxon>Ascomycota</taxon>
        <taxon>Pezizomycotina</taxon>
        <taxon>Leotiomycetes</taxon>
        <taxon>Helotiales</taxon>
        <taxon>Sclerotiniaceae</taxon>
        <taxon>Monilinia</taxon>
    </lineage>
</organism>
<proteinExistence type="predicted"/>
<dbReference type="EMBL" id="VIGI01000013">
    <property type="protein sequence ID" value="KAB8292384.1"/>
    <property type="molecule type" value="Genomic_DNA"/>
</dbReference>
<evidence type="ECO:0000313" key="2">
    <source>
        <dbReference type="EMBL" id="KAB8292384.1"/>
    </source>
</evidence>
<dbReference type="AlphaFoldDB" id="A0A5N6JVL3"/>
<gene>
    <name evidence="2" type="ORF">EYC80_008120</name>
</gene>
<name>A0A5N6JVL3_MONLA</name>